<feature type="transmembrane region" description="Helical" evidence="1">
    <location>
        <begin position="34"/>
        <end position="55"/>
    </location>
</feature>
<dbReference type="EMBL" id="OZ035824">
    <property type="protein sequence ID" value="CAL1594044.1"/>
    <property type="molecule type" value="Genomic_DNA"/>
</dbReference>
<keyword evidence="1" id="KW-0812">Transmembrane</keyword>
<protein>
    <submittedName>
        <fullName evidence="2">Uncharacterized protein</fullName>
    </submittedName>
</protein>
<evidence type="ECO:0000313" key="2">
    <source>
        <dbReference type="EMBL" id="CAL1594044.1"/>
    </source>
</evidence>
<keyword evidence="1" id="KW-1133">Transmembrane helix</keyword>
<keyword evidence="1" id="KW-0472">Membrane</keyword>
<gene>
    <name evidence="2" type="ORF">KC01_LOCUS23040</name>
</gene>
<feature type="transmembrane region" description="Helical" evidence="1">
    <location>
        <begin position="67"/>
        <end position="86"/>
    </location>
</feature>
<dbReference type="Proteomes" id="UP001497482">
    <property type="component" value="Chromosome 2"/>
</dbReference>
<proteinExistence type="predicted"/>
<accession>A0AAV2KWN6</accession>
<name>A0AAV2KWN6_KNICA</name>
<sequence length="88" mass="8803">MVGAALAVCVCECGLRMLKRVEHKAGRTLGADSAGVLGVLIRVVADSAGVLGVLIRVVADSAGVLGVLIRVVADSAGVLGVLGVLIRR</sequence>
<evidence type="ECO:0000313" key="3">
    <source>
        <dbReference type="Proteomes" id="UP001497482"/>
    </source>
</evidence>
<organism evidence="2 3">
    <name type="scientific">Knipowitschia caucasica</name>
    <name type="common">Caucasian dwarf goby</name>
    <name type="synonym">Pomatoschistus caucasicus</name>
    <dbReference type="NCBI Taxonomy" id="637954"/>
    <lineage>
        <taxon>Eukaryota</taxon>
        <taxon>Metazoa</taxon>
        <taxon>Chordata</taxon>
        <taxon>Craniata</taxon>
        <taxon>Vertebrata</taxon>
        <taxon>Euteleostomi</taxon>
        <taxon>Actinopterygii</taxon>
        <taxon>Neopterygii</taxon>
        <taxon>Teleostei</taxon>
        <taxon>Neoteleostei</taxon>
        <taxon>Acanthomorphata</taxon>
        <taxon>Gobiaria</taxon>
        <taxon>Gobiiformes</taxon>
        <taxon>Gobioidei</taxon>
        <taxon>Gobiidae</taxon>
        <taxon>Gobiinae</taxon>
        <taxon>Knipowitschia</taxon>
    </lineage>
</organism>
<keyword evidence="3" id="KW-1185">Reference proteome</keyword>
<evidence type="ECO:0000256" key="1">
    <source>
        <dbReference type="SAM" id="Phobius"/>
    </source>
</evidence>
<dbReference type="AlphaFoldDB" id="A0AAV2KWN6"/>
<reference evidence="2 3" key="1">
    <citation type="submission" date="2024-04" db="EMBL/GenBank/DDBJ databases">
        <authorList>
            <person name="Waldvogel A.-M."/>
            <person name="Schoenle A."/>
        </authorList>
    </citation>
    <scope>NUCLEOTIDE SEQUENCE [LARGE SCALE GENOMIC DNA]</scope>
</reference>